<evidence type="ECO:0000313" key="1">
    <source>
        <dbReference type="EMBL" id="MBC8753968.1"/>
    </source>
</evidence>
<dbReference type="EMBL" id="JACGWS010000002">
    <property type="protein sequence ID" value="MBC8753968.1"/>
    <property type="molecule type" value="Genomic_DNA"/>
</dbReference>
<proteinExistence type="predicted"/>
<sequence>MSQLGNPIATAVATKTASSAGNFVKNNSLVVVGTLLGVYAWYKLPAYLKRKAAERYARANIGHPVVTAAAIIHESFSRVGYKDGFLSFLLPEFDLFTDEAALMNIASQIDNIQLVAKAYEILFDRDLFTDTLNGLSTAELNSFYNAIKAPNYNSNPQLNTNYYLIGDSLYCAKKSGIQVPQVEEQNDGSWFTTEQLYGNYQHKQLIGEVIATGIYEPENKRYYIVQRCAIWGGYWCYDGIVWSDQVTNEQI</sequence>
<comment type="caution">
    <text evidence="1">The sequence shown here is derived from an EMBL/GenBank/DDBJ whole genome shotgun (WGS) entry which is preliminary data.</text>
</comment>
<dbReference type="Proteomes" id="UP000619238">
    <property type="component" value="Unassembled WGS sequence"/>
</dbReference>
<protein>
    <submittedName>
        <fullName evidence="1">Uncharacterized protein</fullName>
    </submittedName>
</protein>
<evidence type="ECO:0000313" key="2">
    <source>
        <dbReference type="Proteomes" id="UP000619238"/>
    </source>
</evidence>
<reference evidence="1 2" key="1">
    <citation type="submission" date="2020-07" db="EMBL/GenBank/DDBJ databases">
        <title>Description of Kordia aestuariivivens sp. nov., isolated from a tidal flat.</title>
        <authorList>
            <person name="Park S."/>
            <person name="Yoon J.-H."/>
        </authorList>
    </citation>
    <scope>NUCLEOTIDE SEQUENCE [LARGE SCALE GENOMIC DNA]</scope>
    <source>
        <strain evidence="1 2">YSTF-M3</strain>
    </source>
</reference>
<keyword evidence="2" id="KW-1185">Reference proteome</keyword>
<gene>
    <name evidence="1" type="ORF">H2O64_04750</name>
</gene>
<accession>A0ABR7Q695</accession>
<dbReference type="RefSeq" id="WP_187561002.1">
    <property type="nucleotide sequence ID" value="NZ_JACGWS010000002.1"/>
</dbReference>
<organism evidence="1 2">
    <name type="scientific">Kordia aestuariivivens</name>
    <dbReference type="NCBI Taxonomy" id="2759037"/>
    <lineage>
        <taxon>Bacteria</taxon>
        <taxon>Pseudomonadati</taxon>
        <taxon>Bacteroidota</taxon>
        <taxon>Flavobacteriia</taxon>
        <taxon>Flavobacteriales</taxon>
        <taxon>Flavobacteriaceae</taxon>
        <taxon>Kordia</taxon>
    </lineage>
</organism>
<name>A0ABR7Q695_9FLAO</name>